<dbReference type="Proteomes" id="UP000019365">
    <property type="component" value="Unassembled WGS sequence"/>
</dbReference>
<organism evidence="2 3">
    <name type="scientific">Ruminococcus flavefaciens 007c</name>
    <dbReference type="NCBI Taxonomy" id="1341157"/>
    <lineage>
        <taxon>Bacteria</taxon>
        <taxon>Bacillati</taxon>
        <taxon>Bacillota</taxon>
        <taxon>Clostridia</taxon>
        <taxon>Eubacteriales</taxon>
        <taxon>Oscillospiraceae</taxon>
        <taxon>Ruminococcus</taxon>
    </lineage>
</organism>
<keyword evidence="1" id="KW-1133">Transmembrane helix</keyword>
<dbReference type="InterPro" id="IPR026906">
    <property type="entry name" value="LRR_5"/>
</dbReference>
<evidence type="ECO:0000256" key="1">
    <source>
        <dbReference type="SAM" id="Phobius"/>
    </source>
</evidence>
<dbReference type="eggNOG" id="COG5492">
    <property type="taxonomic scope" value="Bacteria"/>
</dbReference>
<dbReference type="PANTHER" id="PTHR45661:SF3">
    <property type="entry name" value="IG-LIKE DOMAIN-CONTAINING PROTEIN"/>
    <property type="match status" value="1"/>
</dbReference>
<comment type="caution">
    <text evidence="2">The sequence shown here is derived from an EMBL/GenBank/DDBJ whole genome shotgun (WGS) entry which is preliminary data.</text>
</comment>
<evidence type="ECO:0000313" key="2">
    <source>
        <dbReference type="EMBL" id="EWM54377.1"/>
    </source>
</evidence>
<dbReference type="OrthoDB" id="1819373at2"/>
<reference evidence="2 3" key="1">
    <citation type="journal article" date="2014" name="PLoS ONE">
        <title>Rumen cellulosomics: divergent fiber-degrading strategies revealed by comparative genome-wide analysis of six ruminococcal strains.</title>
        <authorList>
            <person name="Dassa B."/>
            <person name="Borovok I."/>
            <person name="Ruimy-Israeli V."/>
            <person name="Lamed R."/>
            <person name="Flint H.J."/>
            <person name="Duncan S.H."/>
            <person name="Henrissat B."/>
            <person name="Coutinho P."/>
            <person name="Morrison M."/>
            <person name="Mosoni P."/>
            <person name="Yeoman C.J."/>
            <person name="White B.A."/>
            <person name="Bayer E.A."/>
        </authorList>
    </citation>
    <scope>NUCLEOTIDE SEQUENCE [LARGE SCALE GENOMIC DNA]</scope>
    <source>
        <strain evidence="2 3">007c</strain>
    </source>
</reference>
<name>W7V0R1_RUMFL</name>
<accession>W7V0R1</accession>
<dbReference type="SUPFAM" id="SSF52058">
    <property type="entry name" value="L domain-like"/>
    <property type="match status" value="1"/>
</dbReference>
<gene>
    <name evidence="2" type="ORF">RF007C_12265</name>
</gene>
<dbReference type="InterPro" id="IPR032675">
    <property type="entry name" value="LRR_dom_sf"/>
</dbReference>
<feature type="transmembrane region" description="Helical" evidence="1">
    <location>
        <begin position="266"/>
        <end position="287"/>
    </location>
</feature>
<proteinExistence type="predicted"/>
<keyword evidence="1" id="KW-0812">Transmembrane</keyword>
<dbReference type="EMBL" id="ATAX01000016">
    <property type="protein sequence ID" value="EWM54377.1"/>
    <property type="molecule type" value="Genomic_DNA"/>
</dbReference>
<evidence type="ECO:0008006" key="4">
    <source>
        <dbReference type="Google" id="ProtNLM"/>
    </source>
</evidence>
<dbReference type="RefSeq" id="WP_037297806.1">
    <property type="nucleotide sequence ID" value="NZ_ATAX01000016.1"/>
</dbReference>
<dbReference type="PATRIC" id="fig|1341157.4.peg.1043"/>
<dbReference type="PANTHER" id="PTHR45661">
    <property type="entry name" value="SURFACE ANTIGEN"/>
    <property type="match status" value="1"/>
</dbReference>
<dbReference type="AlphaFoldDB" id="W7V0R1"/>
<evidence type="ECO:0000313" key="3">
    <source>
        <dbReference type="Proteomes" id="UP000019365"/>
    </source>
</evidence>
<dbReference type="InterPro" id="IPR053139">
    <property type="entry name" value="Surface_bspA-like"/>
</dbReference>
<dbReference type="Gene3D" id="3.80.10.10">
    <property type="entry name" value="Ribonuclease Inhibitor"/>
    <property type="match status" value="1"/>
</dbReference>
<keyword evidence="3" id="KW-1185">Reference proteome</keyword>
<keyword evidence="1" id="KW-0472">Membrane</keyword>
<dbReference type="Pfam" id="PF13306">
    <property type="entry name" value="LRR_5"/>
    <property type="match status" value="1"/>
</dbReference>
<sequence>MKMIFAVAASVMTLLAPMTEIETASAGSFDYSIFEGEVTVTGYSGEPEIIEIPEFIGGCPVTEVRDNAFYNCHSLKSISLPDTVLKIGHHSFYACYELEEVRLPAELEEIGIGCFCGCAALKEIDIPETLKVLPDSCFRACGSLEAAVLPEDLEAVDKFCFAGCTELRYVQTGSCLGSIGERSFYMCGRLESIVVPPSVRTIGAEALGYTCDGNLMLRQTDMLIVGREDSAAEEYAKENDISFAADEEKEVFAEISSGSVTDCENAASWLGAAVFLLLAAVFFLFFIRENRHSLNDDEDV</sequence>
<protein>
    <recommendedName>
        <fullName evidence="4">Leucine-rich repeat domain-containing protein</fullName>
    </recommendedName>
</protein>